<dbReference type="EMBL" id="KN837140">
    <property type="protein sequence ID" value="KIJ40868.1"/>
    <property type="molecule type" value="Genomic_DNA"/>
</dbReference>
<dbReference type="Gene3D" id="3.50.50.60">
    <property type="entry name" value="FAD/NAD(P)-binding domain"/>
    <property type="match status" value="1"/>
</dbReference>
<dbReference type="HOGENOM" id="CLU_024648_4_2_1"/>
<name>A0A0C9UCN7_SPHS4</name>
<evidence type="ECO:0000256" key="4">
    <source>
        <dbReference type="ARBA" id="ARBA00049364"/>
    </source>
</evidence>
<keyword evidence="3" id="KW-0503">Monooxygenase</keyword>
<dbReference type="AlphaFoldDB" id="A0A0C9UCN7"/>
<evidence type="ECO:0000313" key="6">
    <source>
        <dbReference type="Proteomes" id="UP000054279"/>
    </source>
</evidence>
<evidence type="ECO:0000256" key="3">
    <source>
        <dbReference type="ARBA" id="ARBA00023033"/>
    </source>
</evidence>
<dbReference type="GO" id="GO:0004497">
    <property type="term" value="F:monooxygenase activity"/>
    <property type="evidence" value="ECO:0007669"/>
    <property type="project" value="UniProtKB-KW"/>
</dbReference>
<dbReference type="PANTHER" id="PTHR43747:SF5">
    <property type="entry name" value="FAD-BINDING DOMAIN-CONTAINING PROTEIN"/>
    <property type="match status" value="1"/>
</dbReference>
<keyword evidence="6" id="KW-1185">Reference proteome</keyword>
<proteinExistence type="inferred from homology"/>
<reference evidence="5 6" key="1">
    <citation type="submission" date="2014-06" db="EMBL/GenBank/DDBJ databases">
        <title>Evolutionary Origins and Diversification of the Mycorrhizal Mutualists.</title>
        <authorList>
            <consortium name="DOE Joint Genome Institute"/>
            <consortium name="Mycorrhizal Genomics Consortium"/>
            <person name="Kohler A."/>
            <person name="Kuo A."/>
            <person name="Nagy L.G."/>
            <person name="Floudas D."/>
            <person name="Copeland A."/>
            <person name="Barry K.W."/>
            <person name="Cichocki N."/>
            <person name="Veneault-Fourrey C."/>
            <person name="LaButti K."/>
            <person name="Lindquist E.A."/>
            <person name="Lipzen A."/>
            <person name="Lundell T."/>
            <person name="Morin E."/>
            <person name="Murat C."/>
            <person name="Riley R."/>
            <person name="Ohm R."/>
            <person name="Sun H."/>
            <person name="Tunlid A."/>
            <person name="Henrissat B."/>
            <person name="Grigoriev I.V."/>
            <person name="Hibbett D.S."/>
            <person name="Martin F."/>
        </authorList>
    </citation>
    <scope>NUCLEOTIDE SEQUENCE [LARGE SCALE GENOMIC DNA]</scope>
    <source>
        <strain evidence="5 6">SS14</strain>
    </source>
</reference>
<dbReference type="GO" id="GO:0140907">
    <property type="term" value="F:flavin-dependent halogenase activity"/>
    <property type="evidence" value="ECO:0007669"/>
    <property type="project" value="UniProtKB-ARBA"/>
</dbReference>
<dbReference type="InterPro" id="IPR036188">
    <property type="entry name" value="FAD/NAD-bd_sf"/>
</dbReference>
<dbReference type="SUPFAM" id="SSF51905">
    <property type="entry name" value="FAD/NAD(P)-binding domain"/>
    <property type="match status" value="1"/>
</dbReference>
<evidence type="ECO:0000313" key="5">
    <source>
        <dbReference type="EMBL" id="KIJ40868.1"/>
    </source>
</evidence>
<dbReference type="Proteomes" id="UP000054279">
    <property type="component" value="Unassembled WGS sequence"/>
</dbReference>
<evidence type="ECO:0000256" key="2">
    <source>
        <dbReference type="ARBA" id="ARBA00023002"/>
    </source>
</evidence>
<comment type="similarity">
    <text evidence="1">Belongs to the flavin-dependent halogenase family.</text>
</comment>
<evidence type="ECO:0000256" key="1">
    <source>
        <dbReference type="ARBA" id="ARBA00005706"/>
    </source>
</evidence>
<keyword evidence="2" id="KW-0560">Oxidoreductase</keyword>
<dbReference type="PANTHER" id="PTHR43747">
    <property type="entry name" value="FAD-BINDING PROTEIN"/>
    <property type="match status" value="1"/>
</dbReference>
<sequence>MASNSDNAMLPAKVTVLVAGGGPSGSYAASILAREGINVMVLESQKFPRYHIGESTLASIRHFLRFIDLEKTFDEYNFAKKFGAAFKLNQTRDDNYTDFVASDPSNYAWNLVRSESDHLMLQHVVSCGGLVFEETRVTDVDFEPVLGSSETRPVSAKWRNKAGQTGTVSFDYLIDASGRQGLLSTKYLKNRVINADFRNVAVWGYWSGCAEYKPGTLRAGAPYFEALTDSSGWAWLIPLNLKYTNESGTASIGIVMNQEIADAKRKDNVNSKPLSAQEHYLQTLELAPTLKSMIEDAELLRPAGEPVIRSASDYSYSAQSYAGLNYRIVGDAGAFIDPYFSSGVHLALLNGLSAAATICASMKGECQESDAAQWHTTRVDTSYTRFLIIVKSIYREIRSQQTPASSENGFDKEFEEIAPVIQGHIDCRTELSASDMEKLVDFYSRHAYEPSTTEERTNILARVQDGSFNNSTLTKRENAILNSLKVRKLYRLEDINRINHFVEDNIHGRRLKLERGRLGLVEA</sequence>
<comment type="catalytic activity">
    <reaction evidence="4">
        <text>melleolide F + FADH2 + chloride + O2 = 6'-chloromelleolide F + FAD + 2 H2O + H(+)</text>
        <dbReference type="Rhea" id="RHEA:67160"/>
        <dbReference type="ChEBI" id="CHEBI:15377"/>
        <dbReference type="ChEBI" id="CHEBI:15378"/>
        <dbReference type="ChEBI" id="CHEBI:15379"/>
        <dbReference type="ChEBI" id="CHEBI:17996"/>
        <dbReference type="ChEBI" id="CHEBI:57692"/>
        <dbReference type="ChEBI" id="CHEBI:58307"/>
        <dbReference type="ChEBI" id="CHEBI:167712"/>
        <dbReference type="ChEBI" id="CHEBI:167713"/>
    </reaction>
    <physiologicalReaction direction="left-to-right" evidence="4">
        <dbReference type="Rhea" id="RHEA:67161"/>
    </physiologicalReaction>
</comment>
<evidence type="ECO:0008006" key="7">
    <source>
        <dbReference type="Google" id="ProtNLM"/>
    </source>
</evidence>
<dbReference type="OrthoDB" id="3340390at2759"/>
<accession>A0A0C9UCN7</accession>
<dbReference type="PRINTS" id="PR00420">
    <property type="entry name" value="RNGMNOXGNASE"/>
</dbReference>
<dbReference type="InterPro" id="IPR006905">
    <property type="entry name" value="Flavin_halogenase"/>
</dbReference>
<dbReference type="InterPro" id="IPR050816">
    <property type="entry name" value="Flavin-dep_Halogenase_NPB"/>
</dbReference>
<organism evidence="5 6">
    <name type="scientific">Sphaerobolus stellatus (strain SS14)</name>
    <dbReference type="NCBI Taxonomy" id="990650"/>
    <lineage>
        <taxon>Eukaryota</taxon>
        <taxon>Fungi</taxon>
        <taxon>Dikarya</taxon>
        <taxon>Basidiomycota</taxon>
        <taxon>Agaricomycotina</taxon>
        <taxon>Agaricomycetes</taxon>
        <taxon>Phallomycetidae</taxon>
        <taxon>Geastrales</taxon>
        <taxon>Sphaerobolaceae</taxon>
        <taxon>Sphaerobolus</taxon>
    </lineage>
</organism>
<dbReference type="GO" id="GO:0044550">
    <property type="term" value="P:secondary metabolite biosynthetic process"/>
    <property type="evidence" value="ECO:0007669"/>
    <property type="project" value="UniProtKB-ARBA"/>
</dbReference>
<gene>
    <name evidence="5" type="ORF">M422DRAFT_780554</name>
</gene>
<dbReference type="Pfam" id="PF04820">
    <property type="entry name" value="Trp_halogenase"/>
    <property type="match status" value="2"/>
</dbReference>
<protein>
    <recommendedName>
        <fullName evidence="7">Halogenase</fullName>
    </recommendedName>
</protein>